<keyword evidence="3" id="KW-1185">Reference proteome</keyword>
<dbReference type="RefSeq" id="WP_033140237.1">
    <property type="nucleotide sequence ID" value="NZ_JACOOU010000005.1"/>
</dbReference>
<dbReference type="Pfam" id="PF13749">
    <property type="entry name" value="HATPase_c_4"/>
    <property type="match status" value="1"/>
</dbReference>
<dbReference type="Pfam" id="PF04326">
    <property type="entry name" value="SLFN_AlbA_2"/>
    <property type="match status" value="1"/>
</dbReference>
<dbReference type="PANTHER" id="PTHR30595">
    <property type="entry name" value="GLPR-RELATED TRANSCRIPTIONAL REPRESSOR"/>
    <property type="match status" value="1"/>
</dbReference>
<name>A0ABR7FF09_9FIRM</name>
<dbReference type="InterPro" id="IPR038475">
    <property type="entry name" value="RecG_C_sf"/>
</dbReference>
<evidence type="ECO:0000313" key="2">
    <source>
        <dbReference type="EMBL" id="MBC5673021.1"/>
    </source>
</evidence>
<dbReference type="InterPro" id="IPR038461">
    <property type="entry name" value="Schlafen_AlbA_2_dom_sf"/>
</dbReference>
<dbReference type="InterPro" id="IPR036388">
    <property type="entry name" value="WH-like_DNA-bd_sf"/>
</dbReference>
<feature type="domain" description="Schlafen AlbA-2" evidence="1">
    <location>
        <begin position="5"/>
        <end position="121"/>
    </location>
</feature>
<dbReference type="InterPro" id="IPR007421">
    <property type="entry name" value="Schlafen_AlbA_2_dom"/>
</dbReference>
<dbReference type="EMBL" id="JACOOU010000005">
    <property type="protein sequence ID" value="MBC5673021.1"/>
    <property type="molecule type" value="Genomic_DNA"/>
</dbReference>
<accession>A0ABR7FF09</accession>
<sequence>MIFQENETTELKRIVVDDIKKEIIAFANSNGGILYIGVDDSGNITGIHNPDETIQQIANMVRDSIKPDITMFLHYETLNYDGKNITAIHIQRGTERPYYLSKKGLRPEGVYVRQGTSSVPATDTAIRRMIKDTDGDSFESIRSLEQELTFYAAASEFSQREIAFETTQKKTLGILNHDNLYTNLGQLLSDQCTHTIKAAVFETDDQSVFKDRREFSGSLLKQLTDVYDYIDLRNQTHAEFDKLRRIDNRDYPESAVREALLNALVHREYSYSAATLISIYPDRLEFVSIGGLPDGISLDDIMLGLSVCRNPKLANIFYRLQLIEAYGTGIQKIMSAYWGTGKTPQIKTSSNAFKIILPNLNADSRISTEQTPESKMMEQVLSLAKTQGAVTRRDVEDLLTVSQATSNRLIKRMLQYKLLSQQGRGKNTRYTIAQ</sequence>
<dbReference type="Gene3D" id="3.30.950.30">
    <property type="entry name" value="Schlafen, AAA domain"/>
    <property type="match status" value="1"/>
</dbReference>
<organism evidence="2 3">
    <name type="scientific">Blautia celeris</name>
    <dbReference type="NCBI Taxonomy" id="2763026"/>
    <lineage>
        <taxon>Bacteria</taxon>
        <taxon>Bacillati</taxon>
        <taxon>Bacillota</taxon>
        <taxon>Clostridia</taxon>
        <taxon>Lachnospirales</taxon>
        <taxon>Lachnospiraceae</taxon>
        <taxon>Blautia</taxon>
    </lineage>
</organism>
<comment type="caution">
    <text evidence="2">The sequence shown here is derived from an EMBL/GenBank/DDBJ whole genome shotgun (WGS) entry which is preliminary data.</text>
</comment>
<dbReference type="PANTHER" id="PTHR30595:SF6">
    <property type="entry name" value="SCHLAFEN ALBA-2 DOMAIN-CONTAINING PROTEIN"/>
    <property type="match status" value="1"/>
</dbReference>
<dbReference type="Gene3D" id="1.10.10.10">
    <property type="entry name" value="Winged helix-like DNA-binding domain superfamily/Winged helix DNA-binding domain"/>
    <property type="match status" value="1"/>
</dbReference>
<gene>
    <name evidence="2" type="ORF">H8S76_12265</name>
</gene>
<dbReference type="Proteomes" id="UP000654573">
    <property type="component" value="Unassembled WGS sequence"/>
</dbReference>
<proteinExistence type="predicted"/>
<evidence type="ECO:0000259" key="1">
    <source>
        <dbReference type="Pfam" id="PF04326"/>
    </source>
</evidence>
<dbReference type="Gene3D" id="3.30.565.60">
    <property type="match status" value="1"/>
</dbReference>
<evidence type="ECO:0000313" key="3">
    <source>
        <dbReference type="Proteomes" id="UP000654573"/>
    </source>
</evidence>
<reference evidence="2 3" key="1">
    <citation type="submission" date="2020-08" db="EMBL/GenBank/DDBJ databases">
        <title>Genome public.</title>
        <authorList>
            <person name="Liu C."/>
            <person name="Sun Q."/>
        </authorList>
    </citation>
    <scope>NUCLEOTIDE SEQUENCE [LARGE SCALE GENOMIC DNA]</scope>
    <source>
        <strain evidence="2 3">NSJ-34</strain>
    </source>
</reference>
<protein>
    <submittedName>
        <fullName evidence="2">DNA binding domain-containing protein</fullName>
    </submittedName>
</protein>